<organism evidence="1 2">
    <name type="scientific">Macrostomum lignano</name>
    <dbReference type="NCBI Taxonomy" id="282301"/>
    <lineage>
        <taxon>Eukaryota</taxon>
        <taxon>Metazoa</taxon>
        <taxon>Spiralia</taxon>
        <taxon>Lophotrochozoa</taxon>
        <taxon>Platyhelminthes</taxon>
        <taxon>Rhabditophora</taxon>
        <taxon>Macrostomorpha</taxon>
        <taxon>Macrostomida</taxon>
        <taxon>Macrostomidae</taxon>
        <taxon>Macrostomum</taxon>
    </lineage>
</organism>
<dbReference type="Proteomes" id="UP000095280">
    <property type="component" value="Unplaced"/>
</dbReference>
<sequence>RAGHGQLHLPAGPLELAGRRSVADFLRDAHPAECVPVEQCQRRVIENFQSFPRAKNNYNFSR</sequence>
<evidence type="ECO:0000313" key="2">
    <source>
        <dbReference type="WBParaSite" id="maker-unitig_22076-snap-gene-0.2-mRNA-1"/>
    </source>
</evidence>
<dbReference type="WBParaSite" id="maker-unitig_22076-snap-gene-0.2-mRNA-1">
    <property type="protein sequence ID" value="maker-unitig_22076-snap-gene-0.2-mRNA-1"/>
    <property type="gene ID" value="maker-unitig_22076-snap-gene-0.2"/>
</dbReference>
<accession>A0A1I8F665</accession>
<evidence type="ECO:0000313" key="1">
    <source>
        <dbReference type="Proteomes" id="UP000095280"/>
    </source>
</evidence>
<keyword evidence="1" id="KW-1185">Reference proteome</keyword>
<dbReference type="AlphaFoldDB" id="A0A1I8F665"/>
<name>A0A1I8F665_9PLAT</name>
<proteinExistence type="predicted"/>
<reference evidence="2" key="1">
    <citation type="submission" date="2016-11" db="UniProtKB">
        <authorList>
            <consortium name="WormBaseParasite"/>
        </authorList>
    </citation>
    <scope>IDENTIFICATION</scope>
</reference>
<protein>
    <submittedName>
        <fullName evidence="2">CASPASE_P20 domain-containing protein</fullName>
    </submittedName>
</protein>